<dbReference type="STRING" id="694429.Pyrfu_0110"/>
<dbReference type="HOGENOM" id="CLU_189637_0_0_2"/>
<dbReference type="OrthoDB" id="14757at2157"/>
<dbReference type="eggNOG" id="arCOG07192">
    <property type="taxonomic scope" value="Archaea"/>
</dbReference>
<evidence type="ECO:0000313" key="1">
    <source>
        <dbReference type="EMBL" id="AEM37982.1"/>
    </source>
</evidence>
<evidence type="ECO:0000313" key="2">
    <source>
        <dbReference type="Proteomes" id="UP000001037"/>
    </source>
</evidence>
<sequence length="88" mass="10357">MVWRPLPLYLIVLEELRRLTRSRAANTVRDDELYESVRKTARLKGFEVSYHEFLKVLMTLEMHGYVHVTSTSDKSEKGRIIELLKPVP</sequence>
<keyword evidence="2" id="KW-1185">Reference proteome</keyword>
<dbReference type="AlphaFoldDB" id="G0EEE1"/>
<dbReference type="GeneID" id="11139741"/>
<name>G0EEE1_PYRF1</name>
<dbReference type="InParanoid" id="G0EEE1"/>
<dbReference type="Proteomes" id="UP000001037">
    <property type="component" value="Chromosome"/>
</dbReference>
<accession>G0EEE1</accession>
<organism evidence="1 2">
    <name type="scientific">Pyrolobus fumarii (strain DSM 11204 / 1A)</name>
    <dbReference type="NCBI Taxonomy" id="694429"/>
    <lineage>
        <taxon>Archaea</taxon>
        <taxon>Thermoproteota</taxon>
        <taxon>Thermoprotei</taxon>
        <taxon>Desulfurococcales</taxon>
        <taxon>Pyrodictiaceae</taxon>
        <taxon>Pyrolobus</taxon>
    </lineage>
</organism>
<reference evidence="1 2" key="1">
    <citation type="journal article" date="2011" name="Stand. Genomic Sci.">
        <title>Complete genome sequence of the hyperthermophilic chemolithoautotroph Pyrolobus fumarii type strain (1A).</title>
        <authorList>
            <person name="Anderson I."/>
            <person name="Goker M."/>
            <person name="Nolan M."/>
            <person name="Lucas S."/>
            <person name="Hammon N."/>
            <person name="Deshpande S."/>
            <person name="Cheng J.F."/>
            <person name="Tapia R."/>
            <person name="Han C."/>
            <person name="Goodwin L."/>
            <person name="Pitluck S."/>
            <person name="Huntemann M."/>
            <person name="Liolios K."/>
            <person name="Ivanova N."/>
            <person name="Pagani I."/>
            <person name="Mavromatis K."/>
            <person name="Ovchinikova G."/>
            <person name="Pati A."/>
            <person name="Chen A."/>
            <person name="Palaniappan K."/>
            <person name="Land M."/>
            <person name="Hauser L."/>
            <person name="Brambilla E.M."/>
            <person name="Huber H."/>
            <person name="Yasawong M."/>
            <person name="Rohde M."/>
            <person name="Spring S."/>
            <person name="Abt B."/>
            <person name="Sikorski J."/>
            <person name="Wirth R."/>
            <person name="Detter J.C."/>
            <person name="Woyke T."/>
            <person name="Bristow J."/>
            <person name="Eisen J.A."/>
            <person name="Markowitz V."/>
            <person name="Hugenholtz P."/>
            <person name="Kyrpides N.C."/>
            <person name="Klenk H.P."/>
            <person name="Lapidus A."/>
        </authorList>
    </citation>
    <scope>NUCLEOTIDE SEQUENCE [LARGE SCALE GENOMIC DNA]</scope>
    <source>
        <strain evidence="2">DSM 11204 / 1A</strain>
    </source>
</reference>
<dbReference type="KEGG" id="pfm:Pyrfu_0110"/>
<gene>
    <name evidence="1" type="ordered locus">Pyrfu_0110</name>
</gene>
<proteinExistence type="predicted"/>
<protein>
    <submittedName>
        <fullName evidence="1">Uncharacterized protein</fullName>
    </submittedName>
</protein>
<dbReference type="RefSeq" id="WP_014025659.1">
    <property type="nucleotide sequence ID" value="NC_015931.1"/>
</dbReference>
<dbReference type="EMBL" id="CP002838">
    <property type="protein sequence ID" value="AEM37982.1"/>
    <property type="molecule type" value="Genomic_DNA"/>
</dbReference>